<comment type="caution">
    <text evidence="2">The sequence shown here is derived from an EMBL/GenBank/DDBJ whole genome shotgun (WGS) entry which is preliminary data.</text>
</comment>
<accession>A0A0X3VKG4</accession>
<protein>
    <recommendedName>
        <fullName evidence="4">Secreted protein</fullName>
    </recommendedName>
</protein>
<dbReference type="Proteomes" id="UP000053413">
    <property type="component" value="Unassembled WGS sequence"/>
</dbReference>
<reference evidence="3" key="1">
    <citation type="submission" date="2015-10" db="EMBL/GenBank/DDBJ databases">
        <authorList>
            <person name="Ju K.-S."/>
            <person name="Doroghazi J.R."/>
            <person name="Metcalf W.W."/>
        </authorList>
    </citation>
    <scope>NUCLEOTIDE SEQUENCE [LARGE SCALE GENOMIC DNA]</scope>
    <source>
        <strain evidence="3">NRRL F-8817</strain>
    </source>
</reference>
<keyword evidence="1" id="KW-0732">Signal</keyword>
<dbReference type="GeneID" id="97428345"/>
<feature type="chain" id="PRO_5007055989" description="Secreted protein" evidence="1">
    <location>
        <begin position="32"/>
        <end position="119"/>
    </location>
</feature>
<sequence length="119" mass="12424">MTGKLRRLSLAAAGGMLSLGAVLTTAGHVNAAPTATYYGTYEHRDGCVYLVTSSGTPYYLPGYTMGGNGGLYKQGGGFIAYPGWNIKANGTAYTSSGGTTLCTTWGTDHRIKATSIYSY</sequence>
<gene>
    <name evidence="2" type="ORF">ADL28_37680</name>
</gene>
<evidence type="ECO:0000313" key="3">
    <source>
        <dbReference type="Proteomes" id="UP000053413"/>
    </source>
</evidence>
<evidence type="ECO:0000313" key="2">
    <source>
        <dbReference type="EMBL" id="KUL45265.1"/>
    </source>
</evidence>
<feature type="signal peptide" evidence="1">
    <location>
        <begin position="1"/>
        <end position="31"/>
    </location>
</feature>
<evidence type="ECO:0008006" key="4">
    <source>
        <dbReference type="Google" id="ProtNLM"/>
    </source>
</evidence>
<evidence type="ECO:0000256" key="1">
    <source>
        <dbReference type="SAM" id="SignalP"/>
    </source>
</evidence>
<organism evidence="2 3">
    <name type="scientific">Streptomyces violaceusniger</name>
    <dbReference type="NCBI Taxonomy" id="68280"/>
    <lineage>
        <taxon>Bacteria</taxon>
        <taxon>Bacillati</taxon>
        <taxon>Actinomycetota</taxon>
        <taxon>Actinomycetes</taxon>
        <taxon>Kitasatosporales</taxon>
        <taxon>Streptomycetaceae</taxon>
        <taxon>Streptomyces</taxon>
        <taxon>Streptomyces violaceusniger group</taxon>
    </lineage>
</organism>
<dbReference type="AlphaFoldDB" id="A0A0X3VKG4"/>
<dbReference type="RefSeq" id="WP_059148286.1">
    <property type="nucleotide sequence ID" value="NZ_LLZJ01000403.1"/>
</dbReference>
<dbReference type="EMBL" id="LLZJ01000403">
    <property type="protein sequence ID" value="KUL45265.1"/>
    <property type="molecule type" value="Genomic_DNA"/>
</dbReference>
<proteinExistence type="predicted"/>
<name>A0A0X3VKG4_STRVO</name>